<gene>
    <name evidence="2" type="ORF">ElyMa_006344200</name>
</gene>
<evidence type="ECO:0000256" key="1">
    <source>
        <dbReference type="SAM" id="Phobius"/>
    </source>
</evidence>
<dbReference type="Proteomes" id="UP000762676">
    <property type="component" value="Unassembled WGS sequence"/>
</dbReference>
<evidence type="ECO:0000313" key="2">
    <source>
        <dbReference type="EMBL" id="GFR98208.1"/>
    </source>
</evidence>
<feature type="transmembrane region" description="Helical" evidence="1">
    <location>
        <begin position="12"/>
        <end position="45"/>
    </location>
</feature>
<keyword evidence="1" id="KW-0472">Membrane</keyword>
<organism evidence="2 3">
    <name type="scientific">Elysia marginata</name>
    <dbReference type="NCBI Taxonomy" id="1093978"/>
    <lineage>
        <taxon>Eukaryota</taxon>
        <taxon>Metazoa</taxon>
        <taxon>Spiralia</taxon>
        <taxon>Lophotrochozoa</taxon>
        <taxon>Mollusca</taxon>
        <taxon>Gastropoda</taxon>
        <taxon>Heterobranchia</taxon>
        <taxon>Euthyneura</taxon>
        <taxon>Panpulmonata</taxon>
        <taxon>Sacoglossa</taxon>
        <taxon>Placobranchoidea</taxon>
        <taxon>Plakobranchidae</taxon>
        <taxon>Elysia</taxon>
    </lineage>
</organism>
<keyword evidence="1" id="KW-1133">Transmembrane helix</keyword>
<keyword evidence="1" id="KW-0812">Transmembrane</keyword>
<dbReference type="EMBL" id="BMAT01012728">
    <property type="protein sequence ID" value="GFR98208.1"/>
    <property type="molecule type" value="Genomic_DNA"/>
</dbReference>
<dbReference type="AlphaFoldDB" id="A0AAV4HMC2"/>
<proteinExistence type="predicted"/>
<reference evidence="2 3" key="1">
    <citation type="journal article" date="2021" name="Elife">
        <title>Chloroplast acquisition without the gene transfer in kleptoplastic sea slugs, Plakobranchus ocellatus.</title>
        <authorList>
            <person name="Maeda T."/>
            <person name="Takahashi S."/>
            <person name="Yoshida T."/>
            <person name="Shimamura S."/>
            <person name="Takaki Y."/>
            <person name="Nagai Y."/>
            <person name="Toyoda A."/>
            <person name="Suzuki Y."/>
            <person name="Arimoto A."/>
            <person name="Ishii H."/>
            <person name="Satoh N."/>
            <person name="Nishiyama T."/>
            <person name="Hasebe M."/>
            <person name="Maruyama T."/>
            <person name="Minagawa J."/>
            <person name="Obokata J."/>
            <person name="Shigenobu S."/>
        </authorList>
    </citation>
    <scope>NUCLEOTIDE SEQUENCE [LARGE SCALE GENOMIC DNA]</scope>
</reference>
<accession>A0AAV4HMC2</accession>
<evidence type="ECO:0000313" key="3">
    <source>
        <dbReference type="Proteomes" id="UP000762676"/>
    </source>
</evidence>
<comment type="caution">
    <text evidence="2">The sequence shown here is derived from an EMBL/GenBank/DDBJ whole genome shotgun (WGS) entry which is preliminary data.</text>
</comment>
<sequence length="141" mass="15017">MDPSSSSSSIVVVVAVVVVVVAEVVAVVVAVVAAVVGVVVVVVVVIVVVEKKRSGILWCECERVGVTTHRGAGRTLNCLEKSDNMRFKLFGFARPGLSTQESSPNPQSRDLRPAWHAQVCWSDDGDGLPKGYVFSLSLEQP</sequence>
<keyword evidence="3" id="KW-1185">Reference proteome</keyword>
<name>A0AAV4HMC2_9GAST</name>
<protein>
    <submittedName>
        <fullName evidence="2">Uncharacterized protein</fullName>
    </submittedName>
</protein>